<protein>
    <submittedName>
        <fullName evidence="1">Uncharacterized protein</fullName>
    </submittedName>
</protein>
<comment type="caution">
    <text evidence="1">The sequence shown here is derived from an EMBL/GenBank/DDBJ whole genome shotgun (WGS) entry which is preliminary data.</text>
</comment>
<evidence type="ECO:0000313" key="2">
    <source>
        <dbReference type="Proteomes" id="UP000035346"/>
    </source>
</evidence>
<reference evidence="1 2" key="1">
    <citation type="journal article" date="2015" name="PLoS ONE">
        <title>Genomic analysis reveals the molecular basis for capsule loss in the group B streptococcus population.</title>
        <authorList>
            <consortium name="DEVANI Consortium"/>
            <person name="Rosini R."/>
            <person name="Campisi E."/>
            <person name="De Chiara M."/>
            <person name="Tettelin H."/>
            <person name="Rinaudo D."/>
            <person name="Toniolo C."/>
            <person name="Metruccio M."/>
            <person name="Guidotti S."/>
            <person name="Sorensen U.B."/>
            <person name="Kilian M."/>
            <person name="Ramirez M."/>
            <person name="Janulczyk R."/>
            <person name="Donati C."/>
            <person name="Grandi G."/>
            <person name="Margarit I."/>
        </authorList>
    </citation>
    <scope>NUCLEOTIDE SEQUENCE [LARGE SCALE GENOMIC DNA]</scope>
    <source>
        <strain evidence="1 2">DK-B-USS-215</strain>
    </source>
</reference>
<dbReference type="AlphaFoldDB" id="A0A0H1HWG6"/>
<gene>
    <name evidence="1" type="ORF">WA04_09510</name>
</gene>
<evidence type="ECO:0000313" key="1">
    <source>
        <dbReference type="EMBL" id="KLL36096.1"/>
    </source>
</evidence>
<dbReference type="Proteomes" id="UP000035346">
    <property type="component" value="Unassembled WGS sequence"/>
</dbReference>
<organism evidence="1 2">
    <name type="scientific">Streptococcus agalactiae</name>
    <dbReference type="NCBI Taxonomy" id="1311"/>
    <lineage>
        <taxon>Bacteria</taxon>
        <taxon>Bacillati</taxon>
        <taxon>Bacillota</taxon>
        <taxon>Bacilli</taxon>
        <taxon>Lactobacillales</taxon>
        <taxon>Streptococcaceae</taxon>
        <taxon>Streptococcus</taxon>
    </lineage>
</organism>
<dbReference type="RefSeq" id="WP_000183174.1">
    <property type="nucleotide sequence ID" value="NZ_CP038809.1"/>
</dbReference>
<sequence length="188" mass="22221">MTNLKLLIEQEFTKVKEEVSSDCPNANKLIEQEDVSDLKREIEALEEMVAYLAPYERMFQSLAEPLYDWLLYGKVTIEELPLESRMFSHAYTYAWRYAEAKHDETYGMAIIDLLQSDMTELVQLGKLDQEAYGDYLKQWMDYLARGLSAFKDSKDYDNYFLKLQEVHKALFDEYIGDMEDNRDWVSLL</sequence>
<dbReference type="EMBL" id="LBKL01000087">
    <property type="protein sequence ID" value="KLL36096.1"/>
    <property type="molecule type" value="Genomic_DNA"/>
</dbReference>
<proteinExistence type="predicted"/>
<accession>A0A0H1HWG6</accession>
<name>A0A0H1HWG6_STRAG</name>